<gene>
    <name evidence="2" type="ORF">Mgra_00009841</name>
</gene>
<reference evidence="2" key="1">
    <citation type="journal article" date="2020" name="Ecol. Evol.">
        <title>Genome structure and content of the rice root-knot nematode (Meloidogyne graminicola).</title>
        <authorList>
            <person name="Phan N.T."/>
            <person name="Danchin E.G.J."/>
            <person name="Klopp C."/>
            <person name="Perfus-Barbeoch L."/>
            <person name="Kozlowski D.K."/>
            <person name="Koutsovoulos G.D."/>
            <person name="Lopez-Roques C."/>
            <person name="Bouchez O."/>
            <person name="Zahm M."/>
            <person name="Besnard G."/>
            <person name="Bellafiore S."/>
        </authorList>
    </citation>
    <scope>NUCLEOTIDE SEQUENCE</scope>
    <source>
        <strain evidence="2">VN-18</strain>
    </source>
</reference>
<keyword evidence="1" id="KW-0472">Membrane</keyword>
<keyword evidence="3" id="KW-1185">Reference proteome</keyword>
<feature type="transmembrane region" description="Helical" evidence="1">
    <location>
        <begin position="45"/>
        <end position="63"/>
    </location>
</feature>
<keyword evidence="1" id="KW-0812">Transmembrane</keyword>
<evidence type="ECO:0000256" key="1">
    <source>
        <dbReference type="SAM" id="Phobius"/>
    </source>
</evidence>
<comment type="caution">
    <text evidence="2">The sequence shown here is derived from an EMBL/GenBank/DDBJ whole genome shotgun (WGS) entry which is preliminary data.</text>
</comment>
<evidence type="ECO:0000313" key="2">
    <source>
        <dbReference type="EMBL" id="KAF7625963.1"/>
    </source>
</evidence>
<protein>
    <submittedName>
        <fullName evidence="2">Uncharacterized protein</fullName>
    </submittedName>
</protein>
<keyword evidence="1" id="KW-1133">Transmembrane helix</keyword>
<dbReference type="AlphaFoldDB" id="A0A8S9Z8Z7"/>
<accession>A0A8S9Z8Z7</accession>
<dbReference type="Proteomes" id="UP000605970">
    <property type="component" value="Unassembled WGS sequence"/>
</dbReference>
<evidence type="ECO:0000313" key="3">
    <source>
        <dbReference type="Proteomes" id="UP000605970"/>
    </source>
</evidence>
<organism evidence="2 3">
    <name type="scientific">Meloidogyne graminicola</name>
    <dbReference type="NCBI Taxonomy" id="189291"/>
    <lineage>
        <taxon>Eukaryota</taxon>
        <taxon>Metazoa</taxon>
        <taxon>Ecdysozoa</taxon>
        <taxon>Nematoda</taxon>
        <taxon>Chromadorea</taxon>
        <taxon>Rhabditida</taxon>
        <taxon>Tylenchina</taxon>
        <taxon>Tylenchomorpha</taxon>
        <taxon>Tylenchoidea</taxon>
        <taxon>Meloidogynidae</taxon>
        <taxon>Meloidogyninae</taxon>
        <taxon>Meloidogyne</taxon>
    </lineage>
</organism>
<feature type="non-terminal residue" evidence="2">
    <location>
        <position position="1"/>
    </location>
</feature>
<name>A0A8S9Z8Z7_9BILA</name>
<feature type="transmembrane region" description="Helical" evidence="1">
    <location>
        <begin position="98"/>
        <end position="116"/>
    </location>
</feature>
<dbReference type="EMBL" id="JABEBT010000189">
    <property type="protein sequence ID" value="KAF7625963.1"/>
    <property type="molecule type" value="Genomic_DNA"/>
</dbReference>
<proteinExistence type="predicted"/>
<sequence>MYLRKNSFINSQRSFLQNTTSIHAGNVQGGHKLLGPPKIFVDDCLTLSILALFSIALLLNFYHPKINLKSAFKMFNNNNNIRINISSFFDWCGNRPRMLALIGLLLIEIRSFPSFTMFTLQHSYPFKYFFNCSLFIIFLDSTVENTVNNKISEEEKKQNSFCISKIAPTNLTTNFTISVVQDCQKCSDFEKKCSTN</sequence>